<dbReference type="Gene3D" id="3.40.630.30">
    <property type="match status" value="1"/>
</dbReference>
<feature type="domain" description="N-acetyltransferase" evidence="1">
    <location>
        <begin position="3"/>
        <end position="170"/>
    </location>
</feature>
<dbReference type="EMBL" id="FPIZ01000035">
    <property type="protein sequence ID" value="SFW88217.1"/>
    <property type="molecule type" value="Genomic_DNA"/>
</dbReference>
<dbReference type="InterPro" id="IPR000182">
    <property type="entry name" value="GNAT_dom"/>
</dbReference>
<reference evidence="3 5" key="2">
    <citation type="submission" date="2023-11" db="EMBL/GenBank/DDBJ databases">
        <title>MicrobeMod: A computational toolkit for identifying prokaryotic methylation and restriction-modification with nanopore sequencing.</title>
        <authorList>
            <person name="Crits-Christoph A."/>
            <person name="Kang S.C."/>
            <person name="Lee H."/>
            <person name="Ostrov N."/>
        </authorList>
    </citation>
    <scope>NUCLEOTIDE SEQUENCE [LARGE SCALE GENOMIC DNA]</scope>
    <source>
        <strain evidence="3 5">ATCC 23090</strain>
    </source>
</reference>
<evidence type="ECO:0000313" key="5">
    <source>
        <dbReference type="Proteomes" id="UP001326715"/>
    </source>
</evidence>
<dbReference type="InterPro" id="IPR016181">
    <property type="entry name" value="Acyl_CoA_acyltransferase"/>
</dbReference>
<dbReference type="Proteomes" id="UP000183788">
    <property type="component" value="Unassembled WGS sequence"/>
</dbReference>
<dbReference type="GO" id="GO:0016747">
    <property type="term" value="F:acyltransferase activity, transferring groups other than amino-acyl groups"/>
    <property type="evidence" value="ECO:0007669"/>
    <property type="project" value="InterPro"/>
</dbReference>
<proteinExistence type="predicted"/>
<name>A0A1K1SV69_9BACT</name>
<dbReference type="Pfam" id="PF00583">
    <property type="entry name" value="Acetyltransf_1"/>
    <property type="match status" value="1"/>
</dbReference>
<dbReference type="SUPFAM" id="SSF55729">
    <property type="entry name" value="Acyl-CoA N-acyltransferases (Nat)"/>
    <property type="match status" value="1"/>
</dbReference>
<gene>
    <name evidence="2" type="ORF">SAMN05661012_06216</name>
    <name evidence="3" type="ORF">SR876_03560</name>
</gene>
<keyword evidence="5" id="KW-1185">Reference proteome</keyword>
<organism evidence="2 4">
    <name type="scientific">Chitinophaga sancti</name>
    <dbReference type="NCBI Taxonomy" id="1004"/>
    <lineage>
        <taxon>Bacteria</taxon>
        <taxon>Pseudomonadati</taxon>
        <taxon>Bacteroidota</taxon>
        <taxon>Chitinophagia</taxon>
        <taxon>Chitinophagales</taxon>
        <taxon>Chitinophagaceae</taxon>
        <taxon>Chitinophaga</taxon>
    </lineage>
</organism>
<dbReference type="AlphaFoldDB" id="A0A1K1SV69"/>
<evidence type="ECO:0000313" key="2">
    <source>
        <dbReference type="EMBL" id="SFW88217.1"/>
    </source>
</evidence>
<dbReference type="RefSeq" id="WP_072365928.1">
    <property type="nucleotide sequence ID" value="NZ_CP139972.1"/>
</dbReference>
<accession>A0A1K1SV69</accession>
<evidence type="ECO:0000259" key="1">
    <source>
        <dbReference type="PROSITE" id="PS51186"/>
    </source>
</evidence>
<dbReference type="Proteomes" id="UP001326715">
    <property type="component" value="Chromosome"/>
</dbReference>
<dbReference type="CDD" id="cd04301">
    <property type="entry name" value="NAT_SF"/>
    <property type="match status" value="1"/>
</dbReference>
<reference evidence="2 4" key="1">
    <citation type="submission" date="2016-11" db="EMBL/GenBank/DDBJ databases">
        <authorList>
            <person name="Jaros S."/>
            <person name="Januszkiewicz K."/>
            <person name="Wedrychowicz H."/>
        </authorList>
    </citation>
    <scope>NUCLEOTIDE SEQUENCE [LARGE SCALE GENOMIC DNA]</scope>
    <source>
        <strain evidence="2 4">DSM 784</strain>
    </source>
</reference>
<dbReference type="PROSITE" id="PS51186">
    <property type="entry name" value="GNAT"/>
    <property type="match status" value="1"/>
</dbReference>
<keyword evidence="2" id="KW-0808">Transferase</keyword>
<dbReference type="STRING" id="1004.SAMN05661012_06216"/>
<keyword evidence="2" id="KW-0012">Acyltransferase</keyword>
<dbReference type="OrthoDB" id="9796381at2"/>
<sequence length="179" mass="20109">MNYNFRKASLHEQPAIWEILAQAIQRRKADGSKQWQDGYPNPDVVKGDIEKGHGFVLTEGDEILGYVAILINDEPAYGVIDGKWLTEGDFVVYHRVAISEKHLGKGLSKIMLNYIDEYALLHGIHSVRADTNFDNPKMMGAFEKSGYVYCGEVYFRGSARKAYEKVLTHPHASTPAGSF</sequence>
<evidence type="ECO:0000313" key="4">
    <source>
        <dbReference type="Proteomes" id="UP000183788"/>
    </source>
</evidence>
<evidence type="ECO:0000313" key="3">
    <source>
        <dbReference type="EMBL" id="WQG90559.1"/>
    </source>
</evidence>
<protein>
    <submittedName>
        <fullName evidence="3">GNAT family N-acetyltransferase</fullName>
    </submittedName>
    <submittedName>
        <fullName evidence="2">L-amino acid N-acyltransferase YncA</fullName>
    </submittedName>
</protein>
<dbReference type="EMBL" id="CP140154">
    <property type="protein sequence ID" value="WQG90559.1"/>
    <property type="molecule type" value="Genomic_DNA"/>
</dbReference>